<dbReference type="STRING" id="50990.A0A4Y7QAJ5"/>
<feature type="compositionally biased region" description="Acidic residues" evidence="1">
    <location>
        <begin position="602"/>
        <end position="612"/>
    </location>
</feature>
<reference evidence="2 3" key="1">
    <citation type="submission" date="2018-06" db="EMBL/GenBank/DDBJ databases">
        <title>A transcriptomic atlas of mushroom development highlights an independent origin of complex multicellularity.</title>
        <authorList>
            <consortium name="DOE Joint Genome Institute"/>
            <person name="Krizsan K."/>
            <person name="Almasi E."/>
            <person name="Merenyi Z."/>
            <person name="Sahu N."/>
            <person name="Viragh M."/>
            <person name="Koszo T."/>
            <person name="Mondo S."/>
            <person name="Kiss B."/>
            <person name="Balint B."/>
            <person name="Kues U."/>
            <person name="Barry K."/>
            <person name="Hegedus J.C."/>
            <person name="Henrissat B."/>
            <person name="Johnson J."/>
            <person name="Lipzen A."/>
            <person name="Ohm R."/>
            <person name="Nagy I."/>
            <person name="Pangilinan J."/>
            <person name="Yan J."/>
            <person name="Xiong Y."/>
            <person name="Grigoriev I.V."/>
            <person name="Hibbett D.S."/>
            <person name="Nagy L.G."/>
        </authorList>
    </citation>
    <scope>NUCLEOTIDE SEQUENCE [LARGE SCALE GENOMIC DNA]</scope>
    <source>
        <strain evidence="2 3">SZMC22713</strain>
    </source>
</reference>
<feature type="compositionally biased region" description="Basic and acidic residues" evidence="1">
    <location>
        <begin position="160"/>
        <end position="182"/>
    </location>
</feature>
<dbReference type="GO" id="GO:0006357">
    <property type="term" value="P:regulation of transcription by RNA polymerase II"/>
    <property type="evidence" value="ECO:0007669"/>
    <property type="project" value="TreeGrafter"/>
</dbReference>
<feature type="compositionally biased region" description="Polar residues" evidence="1">
    <location>
        <begin position="44"/>
        <end position="61"/>
    </location>
</feature>
<protein>
    <submittedName>
        <fullName evidence="2">Opi1-domain-containing protein</fullName>
    </submittedName>
</protein>
<feature type="region of interest" description="Disordered" evidence="1">
    <location>
        <begin position="160"/>
        <end position="228"/>
    </location>
</feature>
<feature type="compositionally biased region" description="Polar residues" evidence="1">
    <location>
        <begin position="1"/>
        <end position="14"/>
    </location>
</feature>
<keyword evidence="3" id="KW-1185">Reference proteome</keyword>
<sequence>MATASPQAGSSHPPTFSRPRAITDDDDESVMIAVRALDDMRSRPVTSGTHFPPYQLNTSTQPTPALSIASTATSPSISSHHFLSDDVTSPGLVSRVSGLPLVNTALRAYEQSKASSRMVKYGAEMMESSVKSISRPVIDRLPVNQLDEFACRQLDRLGRYGKSGQDEESPHRRSTSTERGRSSWDQGSHMHTRDQSLASTTSSREPSLTRSDDERGSTVEDQVQQQQQDVAARSRWQALLLEAGGIGAAVSEESMRRLKYCLQWLQYATEHIDAQILVLRNFMASLSQRGDDPEEQLVTASHLQTLTDIKRDVVNTIRQVVDVVSKYAGGALPEPARARVRQFILHLPQRWASNQTHSRNPSLDIEAQLLPQSPQSPQSTPSAEQQSSRRQSTSDTTAPPLLPSGEPGEGGILPPMAVLPPPEQVRAGVARPTARAATQAAQKILTLATESLDMMRSVTGVFKESLDRAEGWIERLRIVGIQRQQQQQQQNQHQYREHRRVDSVSDTENPPTPSTGGYSSSALRSSGADSGGFTTSPSPPMTGDSNAPWPYNAPSPAGQTAMTLGALSLSSAYAAAGVGTGYGSGKRRRGDEDGIPVAVVGVDEDEDDDEDQDSVRRGGDDADREVGGDEKRRSGGVWRGRYRSVSPPHTHTISPQMSPASPPPPAAPAQMSPRRNLKRGRDTREDREEEEERKGISAIRGTVGDERKRRASGMDVDDD</sequence>
<dbReference type="GO" id="GO:0005783">
    <property type="term" value="C:endoplasmic reticulum"/>
    <property type="evidence" value="ECO:0007669"/>
    <property type="project" value="TreeGrafter"/>
</dbReference>
<dbReference type="OrthoDB" id="2441642at2759"/>
<gene>
    <name evidence="2" type="ORF">BD410DRAFT_838615</name>
</gene>
<feature type="region of interest" description="Disordered" evidence="1">
    <location>
        <begin position="371"/>
        <end position="420"/>
    </location>
</feature>
<dbReference type="GO" id="GO:0030968">
    <property type="term" value="P:endoplasmic reticulum unfolded protein response"/>
    <property type="evidence" value="ECO:0007669"/>
    <property type="project" value="TreeGrafter"/>
</dbReference>
<dbReference type="PANTHER" id="PTHR38406">
    <property type="entry name" value="TRANSCRIPTIONAL REPRESSOR OPI1"/>
    <property type="match status" value="1"/>
</dbReference>
<name>A0A4Y7QAJ5_9AGAM</name>
<dbReference type="PANTHER" id="PTHR38406:SF1">
    <property type="entry name" value="TRANSCRIPTIONAL REPRESSOR OPI1"/>
    <property type="match status" value="1"/>
</dbReference>
<feature type="compositionally biased region" description="Low complexity" evidence="1">
    <location>
        <begin position="514"/>
        <end position="532"/>
    </location>
</feature>
<dbReference type="Proteomes" id="UP000294933">
    <property type="component" value="Unassembled WGS sequence"/>
</dbReference>
<dbReference type="GO" id="GO:0008654">
    <property type="term" value="P:phospholipid biosynthetic process"/>
    <property type="evidence" value="ECO:0007669"/>
    <property type="project" value="TreeGrafter"/>
</dbReference>
<dbReference type="GO" id="GO:0005634">
    <property type="term" value="C:nucleus"/>
    <property type="evidence" value="ECO:0007669"/>
    <property type="project" value="TreeGrafter"/>
</dbReference>
<accession>A0A4Y7QAJ5</accession>
<evidence type="ECO:0000313" key="3">
    <source>
        <dbReference type="Proteomes" id="UP000294933"/>
    </source>
</evidence>
<feature type="region of interest" description="Disordered" evidence="1">
    <location>
        <begin position="41"/>
        <end position="61"/>
    </location>
</feature>
<feature type="region of interest" description="Disordered" evidence="1">
    <location>
        <begin position="1"/>
        <end position="27"/>
    </location>
</feature>
<dbReference type="InterPro" id="IPR013927">
    <property type="entry name" value="TF_Opi1_Ccg-8"/>
</dbReference>
<feature type="compositionally biased region" description="Low complexity" evidence="1">
    <location>
        <begin position="371"/>
        <end position="406"/>
    </location>
</feature>
<dbReference type="EMBL" id="ML170168">
    <property type="protein sequence ID" value="TDL24112.1"/>
    <property type="molecule type" value="Genomic_DNA"/>
</dbReference>
<feature type="compositionally biased region" description="Basic and acidic residues" evidence="1">
    <location>
        <begin position="613"/>
        <end position="633"/>
    </location>
</feature>
<dbReference type="VEuPathDB" id="FungiDB:BD410DRAFT_838615"/>
<evidence type="ECO:0000256" key="1">
    <source>
        <dbReference type="SAM" id="MobiDB-lite"/>
    </source>
</evidence>
<feature type="region of interest" description="Disordered" evidence="1">
    <location>
        <begin position="577"/>
        <end position="719"/>
    </location>
</feature>
<feature type="compositionally biased region" description="Low complexity" evidence="1">
    <location>
        <begin position="484"/>
        <end position="493"/>
    </location>
</feature>
<feature type="compositionally biased region" description="Polar residues" evidence="1">
    <location>
        <begin position="195"/>
        <end position="209"/>
    </location>
</feature>
<dbReference type="AlphaFoldDB" id="A0A4Y7QAJ5"/>
<feature type="region of interest" description="Disordered" evidence="1">
    <location>
        <begin position="484"/>
        <end position="559"/>
    </location>
</feature>
<dbReference type="Pfam" id="PF08618">
    <property type="entry name" value="Opi1"/>
    <property type="match status" value="1"/>
</dbReference>
<evidence type="ECO:0000313" key="2">
    <source>
        <dbReference type="EMBL" id="TDL24112.1"/>
    </source>
</evidence>
<dbReference type="GO" id="GO:0003714">
    <property type="term" value="F:transcription corepressor activity"/>
    <property type="evidence" value="ECO:0007669"/>
    <property type="project" value="InterPro"/>
</dbReference>
<proteinExistence type="predicted"/>
<organism evidence="2 3">
    <name type="scientific">Rickenella mellea</name>
    <dbReference type="NCBI Taxonomy" id="50990"/>
    <lineage>
        <taxon>Eukaryota</taxon>
        <taxon>Fungi</taxon>
        <taxon>Dikarya</taxon>
        <taxon>Basidiomycota</taxon>
        <taxon>Agaricomycotina</taxon>
        <taxon>Agaricomycetes</taxon>
        <taxon>Hymenochaetales</taxon>
        <taxon>Rickenellaceae</taxon>
        <taxon>Rickenella</taxon>
    </lineage>
</organism>